<dbReference type="InterPro" id="IPR058701">
    <property type="entry name" value="PhiTE_072-like"/>
</dbReference>
<sequence>MKVEQSQVTKLIITDVPRHDPIHVYLEDYGDYRGRITVTEYGRSWSCFWGSMGCSLVEFILDISNAYWIGKLAPQLNQSLDSDNDANIEFAKNKVIALRKEDEIDKFQARDYWNFIESSDDVKRDCCDCYMGSELLNLFGDDAYYESWPIVDNPEYLRMESRLNAVREAIKQIQEG</sequence>
<name>A0AAU8ZQE0_MORMO</name>
<gene>
    <name evidence="1" type="ORF">AM380_18230</name>
</gene>
<dbReference type="EMBL" id="CP028956">
    <property type="protein sequence ID" value="AWC95436.1"/>
    <property type="molecule type" value="Genomic_DNA"/>
</dbReference>
<evidence type="ECO:0000313" key="1">
    <source>
        <dbReference type="EMBL" id="AWC95436.1"/>
    </source>
</evidence>
<protein>
    <recommendedName>
        <fullName evidence="3">Phage protein</fullName>
    </recommendedName>
</protein>
<dbReference type="RefSeq" id="WP_108657239.1">
    <property type="nucleotide sequence ID" value="NZ_CP028956.1"/>
</dbReference>
<dbReference type="Pfam" id="PF26211">
    <property type="entry name" value="Phage_phiTE_072"/>
    <property type="match status" value="1"/>
</dbReference>
<reference evidence="1 2" key="1">
    <citation type="submission" date="2018-04" db="EMBL/GenBank/DDBJ databases">
        <title>Whole genome sequencing of Morganella morganii AR_0133.</title>
        <authorList>
            <person name="Conlan S."/>
            <person name="Thomas P.J."/>
            <person name="Mullikin J."/>
            <person name="Frank K.M."/>
            <person name="Segre J.A."/>
        </authorList>
    </citation>
    <scope>NUCLEOTIDE SEQUENCE [LARGE SCALE GENOMIC DNA]</scope>
    <source>
        <strain evidence="1 2">AR_0133</strain>
    </source>
</reference>
<proteinExistence type="predicted"/>
<evidence type="ECO:0000313" key="2">
    <source>
        <dbReference type="Proteomes" id="UP000244682"/>
    </source>
</evidence>
<organism evidence="1 2">
    <name type="scientific">Morganella morganii</name>
    <name type="common">Proteus morganii</name>
    <dbReference type="NCBI Taxonomy" id="582"/>
    <lineage>
        <taxon>Bacteria</taxon>
        <taxon>Pseudomonadati</taxon>
        <taxon>Pseudomonadota</taxon>
        <taxon>Gammaproteobacteria</taxon>
        <taxon>Enterobacterales</taxon>
        <taxon>Morganellaceae</taxon>
        <taxon>Morganella</taxon>
    </lineage>
</organism>
<dbReference type="AlphaFoldDB" id="A0AAU8ZQE0"/>
<accession>A0AAU8ZQE0</accession>
<evidence type="ECO:0008006" key="3">
    <source>
        <dbReference type="Google" id="ProtNLM"/>
    </source>
</evidence>
<dbReference type="Proteomes" id="UP000244682">
    <property type="component" value="Chromosome"/>
</dbReference>